<keyword evidence="3" id="KW-1185">Reference proteome</keyword>
<feature type="chain" id="PRO_5043125967" evidence="1">
    <location>
        <begin position="20"/>
        <end position="68"/>
    </location>
</feature>
<dbReference type="Proteomes" id="UP000271162">
    <property type="component" value="Unassembled WGS sequence"/>
</dbReference>
<protein>
    <submittedName>
        <fullName evidence="4">Secreted protein</fullName>
    </submittedName>
</protein>
<accession>A0A0N4YRT8</accession>
<dbReference type="AlphaFoldDB" id="A0A0N4YRT8"/>
<evidence type="ECO:0000313" key="4">
    <source>
        <dbReference type="WBParaSite" id="NBR_0001996001-mRNA-1"/>
    </source>
</evidence>
<evidence type="ECO:0000313" key="2">
    <source>
        <dbReference type="EMBL" id="VDL83697.1"/>
    </source>
</evidence>
<organism evidence="4">
    <name type="scientific">Nippostrongylus brasiliensis</name>
    <name type="common">Rat hookworm</name>
    <dbReference type="NCBI Taxonomy" id="27835"/>
    <lineage>
        <taxon>Eukaryota</taxon>
        <taxon>Metazoa</taxon>
        <taxon>Ecdysozoa</taxon>
        <taxon>Nematoda</taxon>
        <taxon>Chromadorea</taxon>
        <taxon>Rhabditida</taxon>
        <taxon>Rhabditina</taxon>
        <taxon>Rhabditomorpha</taxon>
        <taxon>Strongyloidea</taxon>
        <taxon>Heligmosomidae</taxon>
        <taxon>Nippostrongylus</taxon>
    </lineage>
</organism>
<evidence type="ECO:0000256" key="1">
    <source>
        <dbReference type="SAM" id="SignalP"/>
    </source>
</evidence>
<evidence type="ECO:0000313" key="3">
    <source>
        <dbReference type="Proteomes" id="UP000271162"/>
    </source>
</evidence>
<proteinExistence type="predicted"/>
<gene>
    <name evidence="2" type="ORF">NBR_LOCUS19961</name>
</gene>
<sequence>MSLLLTANMLAIAALELDSRLIDSPMDWRWVDFDELNSLSLRLLDVVATPQWISHRSRSERTVKYFCS</sequence>
<feature type="signal peptide" evidence="1">
    <location>
        <begin position="1"/>
        <end position="19"/>
    </location>
</feature>
<dbReference type="EMBL" id="UYSL01024660">
    <property type="protein sequence ID" value="VDL83697.1"/>
    <property type="molecule type" value="Genomic_DNA"/>
</dbReference>
<name>A0A0N4YRT8_NIPBR</name>
<reference evidence="2 3" key="2">
    <citation type="submission" date="2018-11" db="EMBL/GenBank/DDBJ databases">
        <authorList>
            <consortium name="Pathogen Informatics"/>
        </authorList>
    </citation>
    <scope>NUCLEOTIDE SEQUENCE [LARGE SCALE GENOMIC DNA]</scope>
</reference>
<keyword evidence="1" id="KW-0732">Signal</keyword>
<reference evidence="4" key="1">
    <citation type="submission" date="2017-02" db="UniProtKB">
        <authorList>
            <consortium name="WormBaseParasite"/>
        </authorList>
    </citation>
    <scope>IDENTIFICATION</scope>
</reference>
<dbReference type="WBParaSite" id="NBR_0001996001-mRNA-1">
    <property type="protein sequence ID" value="NBR_0001996001-mRNA-1"/>
    <property type="gene ID" value="NBR_0001996001"/>
</dbReference>